<accession>A0ABX7JMX8</accession>
<protein>
    <submittedName>
        <fullName evidence="1">DUF952 domain-containing protein</fullName>
    </submittedName>
</protein>
<dbReference type="EMBL" id="CP070371">
    <property type="protein sequence ID" value="QRZ15321.1"/>
    <property type="molecule type" value="Genomic_DNA"/>
</dbReference>
<dbReference type="InterPro" id="IPR009297">
    <property type="entry name" value="DUF952"/>
</dbReference>
<evidence type="ECO:0000313" key="1">
    <source>
        <dbReference type="EMBL" id="QRZ15321.1"/>
    </source>
</evidence>
<dbReference type="Pfam" id="PF06108">
    <property type="entry name" value="DUF952"/>
    <property type="match status" value="1"/>
</dbReference>
<dbReference type="PANTHER" id="PTHR34129">
    <property type="entry name" value="BLR1139 PROTEIN"/>
    <property type="match status" value="1"/>
</dbReference>
<dbReference type="Gene3D" id="3.20.170.20">
    <property type="entry name" value="Protein of unknown function DUF952"/>
    <property type="match status" value="1"/>
</dbReference>
<keyword evidence="2" id="KW-1185">Reference proteome</keyword>
<reference evidence="1 2" key="1">
    <citation type="submission" date="2021-02" db="EMBL/GenBank/DDBJ databases">
        <title>Paracoccus methylovroum sp.nov., a new methanol and methylamine utilizing methylotrophic denitrifer.</title>
        <authorList>
            <person name="Timsy T."/>
            <person name="Behrendt U."/>
            <person name="Ulrich A."/>
            <person name="Spanner T."/>
            <person name="Foesel B.U."/>
            <person name="Horn M.A."/>
            <person name="Kolb S."/>
        </authorList>
    </citation>
    <scope>NUCLEOTIDE SEQUENCE [LARGE SCALE GENOMIC DNA]</scope>
    <source>
        <strain evidence="1 2">H4-D09</strain>
    </source>
</reference>
<gene>
    <name evidence="1" type="ORF">JWJ88_13265</name>
</gene>
<dbReference type="PANTHER" id="PTHR34129:SF1">
    <property type="entry name" value="DUF952 DOMAIN-CONTAINING PROTEIN"/>
    <property type="match status" value="1"/>
</dbReference>
<dbReference type="Proteomes" id="UP000663629">
    <property type="component" value="Chromosome 2"/>
</dbReference>
<dbReference type="SUPFAM" id="SSF56399">
    <property type="entry name" value="ADP-ribosylation"/>
    <property type="match status" value="1"/>
</dbReference>
<organism evidence="1 2">
    <name type="scientific">Paracoccus methylovorus</name>
    <dbReference type="NCBI Taxonomy" id="2812658"/>
    <lineage>
        <taxon>Bacteria</taxon>
        <taxon>Pseudomonadati</taxon>
        <taxon>Pseudomonadota</taxon>
        <taxon>Alphaproteobacteria</taxon>
        <taxon>Rhodobacterales</taxon>
        <taxon>Paracoccaceae</taxon>
        <taxon>Paracoccus</taxon>
    </lineage>
</organism>
<proteinExistence type="predicted"/>
<evidence type="ECO:0000313" key="2">
    <source>
        <dbReference type="Proteomes" id="UP000663629"/>
    </source>
</evidence>
<sequence length="124" mass="13640">MPLDGPHGAKHETTMLVYKIFRAAEFQEFQSQGRSAGAPVDLTDGYIHLSTAAQVPETLARHFAGLDGLHLLALDSDALTELLWEPSRGGDLFPHLYRELQMPDLLWSRPLTLGPDGHVIGDLV</sequence>
<name>A0ABX7JMX8_9RHOB</name>